<name>A0A160VH66_9ZZZZ</name>
<dbReference type="AlphaFoldDB" id="A0A160VH66"/>
<protein>
    <recommendedName>
        <fullName evidence="2">AMP-dependent synthetase/ligase domain-containing protein</fullName>
    </recommendedName>
</protein>
<proteinExistence type="predicted"/>
<dbReference type="InterPro" id="IPR042099">
    <property type="entry name" value="ANL_N_sf"/>
</dbReference>
<gene>
    <name evidence="1" type="ORF">MGWOODY_Mmi2127</name>
</gene>
<dbReference type="Gene3D" id="3.40.50.12780">
    <property type="entry name" value="N-terminal domain of ligase-like"/>
    <property type="match status" value="1"/>
</dbReference>
<evidence type="ECO:0000313" key="1">
    <source>
        <dbReference type="EMBL" id="CUV08334.1"/>
    </source>
</evidence>
<sequence length="309" mass="35096">MTNLQQRIYQAQCLGNVEPIEHMVPYPNLRALVDGQNVKYGKKMVYADLGLTSDKVYRLAQQTANWLISEGIKPKDRILMDKLTFPQCEILAFGIWTLGGSLILTGDDDLIGAEKATAPTLTITAKTDYFEKIKTFPEFHDPTFKPLLQHEAMVFWDKGIGYRLSHYNLLVNANGIQHAIDLFENQTYYVNMDPNSTAWVILQTMLPLYTGAPLTSVNPDLRIGIPGQYKNMDYCVRFDWDQLKETNPPSLYACNENTGFLSINQQPIHLTEMDDANIPKQISGHSVMMGYIDNKHNDKFFKNGGLIIH</sequence>
<evidence type="ECO:0008006" key="2">
    <source>
        <dbReference type="Google" id="ProtNLM"/>
    </source>
</evidence>
<organism evidence="1">
    <name type="scientific">hydrothermal vent metagenome</name>
    <dbReference type="NCBI Taxonomy" id="652676"/>
    <lineage>
        <taxon>unclassified sequences</taxon>
        <taxon>metagenomes</taxon>
        <taxon>ecological metagenomes</taxon>
    </lineage>
</organism>
<dbReference type="SUPFAM" id="SSF56801">
    <property type="entry name" value="Acetyl-CoA synthetase-like"/>
    <property type="match status" value="1"/>
</dbReference>
<dbReference type="EMBL" id="FAXC01000045">
    <property type="protein sequence ID" value="CUV08334.1"/>
    <property type="molecule type" value="Genomic_DNA"/>
</dbReference>
<accession>A0A160VH66</accession>
<reference evidence="1" key="1">
    <citation type="submission" date="2015-10" db="EMBL/GenBank/DDBJ databases">
        <authorList>
            <person name="Gilbert D.G."/>
        </authorList>
    </citation>
    <scope>NUCLEOTIDE SEQUENCE</scope>
</reference>